<evidence type="ECO:0000256" key="7">
    <source>
        <dbReference type="SAM" id="Phobius"/>
    </source>
</evidence>
<dbReference type="InterPro" id="IPR052027">
    <property type="entry name" value="PspC"/>
</dbReference>
<sequence>MNENSNLEGTHKDGTKKLRRTTEGRMVTGVCSGIGDYTGIDPNILRIGLAAVTVFGGAGIALYALAWLLIPAEGSDRSIAQDLVDKARQQPGVQDAIDRTGDALKKASTR</sequence>
<feature type="region of interest" description="Disordered" evidence="6">
    <location>
        <begin position="1"/>
        <end position="22"/>
    </location>
</feature>
<proteinExistence type="predicted"/>
<feature type="transmembrane region" description="Helical" evidence="7">
    <location>
        <begin position="47"/>
        <end position="70"/>
    </location>
</feature>
<evidence type="ECO:0000313" key="10">
    <source>
        <dbReference type="Proteomes" id="UP000251891"/>
    </source>
</evidence>
<accession>A0A365GXF1</accession>
<feature type="compositionally biased region" description="Basic and acidic residues" evidence="6">
    <location>
        <begin position="96"/>
        <end position="110"/>
    </location>
</feature>
<keyword evidence="5 7" id="KW-0472">Membrane</keyword>
<protein>
    <submittedName>
        <fullName evidence="9">PspC domain-containing protein</fullName>
    </submittedName>
</protein>
<feature type="domain" description="Phage shock protein PspC N-terminal" evidence="8">
    <location>
        <begin position="16"/>
        <end position="73"/>
    </location>
</feature>
<evidence type="ECO:0000256" key="3">
    <source>
        <dbReference type="ARBA" id="ARBA00022692"/>
    </source>
</evidence>
<dbReference type="Pfam" id="PF04024">
    <property type="entry name" value="PspC"/>
    <property type="match status" value="1"/>
</dbReference>
<dbReference type="RefSeq" id="WP_111871418.1">
    <property type="nucleotide sequence ID" value="NZ_QLYX01000018.1"/>
</dbReference>
<comment type="subcellular location">
    <subcellularLocation>
        <location evidence="1">Cell membrane</location>
        <topology evidence="1">Single-pass membrane protein</topology>
    </subcellularLocation>
</comment>
<evidence type="ECO:0000256" key="5">
    <source>
        <dbReference type="ARBA" id="ARBA00023136"/>
    </source>
</evidence>
<comment type="caution">
    <text evidence="9">The sequence shown here is derived from an EMBL/GenBank/DDBJ whole genome shotgun (WGS) entry which is preliminary data.</text>
</comment>
<evidence type="ECO:0000256" key="2">
    <source>
        <dbReference type="ARBA" id="ARBA00022475"/>
    </source>
</evidence>
<dbReference type="EMBL" id="QLYX01000018">
    <property type="protein sequence ID" value="RAY11511.1"/>
    <property type="molecule type" value="Genomic_DNA"/>
</dbReference>
<keyword evidence="4 7" id="KW-1133">Transmembrane helix</keyword>
<reference evidence="9 10" key="1">
    <citation type="submission" date="2018-06" db="EMBL/GenBank/DDBJ databases">
        <title>Actinomadura craniellae sp. nov. isolated from marine sponge Craniella sp.</title>
        <authorList>
            <person name="Li L."/>
            <person name="Xu Q.H."/>
            <person name="Lin H.W."/>
            <person name="Lu Y.H."/>
        </authorList>
    </citation>
    <scope>NUCLEOTIDE SEQUENCE [LARGE SCALE GENOMIC DNA]</scope>
    <source>
        <strain evidence="9 10">LHW63021</strain>
    </source>
</reference>
<organism evidence="9 10">
    <name type="scientific">Actinomadura craniellae</name>
    <dbReference type="NCBI Taxonomy" id="2231787"/>
    <lineage>
        <taxon>Bacteria</taxon>
        <taxon>Bacillati</taxon>
        <taxon>Actinomycetota</taxon>
        <taxon>Actinomycetes</taxon>
        <taxon>Streptosporangiales</taxon>
        <taxon>Thermomonosporaceae</taxon>
        <taxon>Actinomadura</taxon>
    </lineage>
</organism>
<keyword evidence="3 7" id="KW-0812">Transmembrane</keyword>
<evidence type="ECO:0000259" key="8">
    <source>
        <dbReference type="Pfam" id="PF04024"/>
    </source>
</evidence>
<dbReference type="PANTHER" id="PTHR33885">
    <property type="entry name" value="PHAGE SHOCK PROTEIN C"/>
    <property type="match status" value="1"/>
</dbReference>
<feature type="region of interest" description="Disordered" evidence="6">
    <location>
        <begin position="89"/>
        <end position="110"/>
    </location>
</feature>
<keyword evidence="2" id="KW-1003">Cell membrane</keyword>
<evidence type="ECO:0000256" key="4">
    <source>
        <dbReference type="ARBA" id="ARBA00022989"/>
    </source>
</evidence>
<dbReference type="OrthoDB" id="7359894at2"/>
<name>A0A365GXF1_9ACTN</name>
<dbReference type="Proteomes" id="UP000251891">
    <property type="component" value="Unassembled WGS sequence"/>
</dbReference>
<evidence type="ECO:0000256" key="1">
    <source>
        <dbReference type="ARBA" id="ARBA00004162"/>
    </source>
</evidence>
<feature type="compositionally biased region" description="Basic and acidic residues" evidence="6">
    <location>
        <begin position="9"/>
        <end position="22"/>
    </location>
</feature>
<evidence type="ECO:0000256" key="6">
    <source>
        <dbReference type="SAM" id="MobiDB-lite"/>
    </source>
</evidence>
<dbReference type="InterPro" id="IPR007168">
    <property type="entry name" value="Phageshock_PspC_N"/>
</dbReference>
<dbReference type="AlphaFoldDB" id="A0A365GXF1"/>
<evidence type="ECO:0000313" key="9">
    <source>
        <dbReference type="EMBL" id="RAY11511.1"/>
    </source>
</evidence>
<dbReference type="GO" id="GO:0005886">
    <property type="term" value="C:plasma membrane"/>
    <property type="evidence" value="ECO:0007669"/>
    <property type="project" value="UniProtKB-SubCell"/>
</dbReference>
<gene>
    <name evidence="9" type="ORF">DPM19_29850</name>
</gene>
<dbReference type="PANTHER" id="PTHR33885:SF3">
    <property type="entry name" value="PHAGE SHOCK PROTEIN C"/>
    <property type="match status" value="1"/>
</dbReference>
<keyword evidence="10" id="KW-1185">Reference proteome</keyword>